<evidence type="ECO:0000256" key="1">
    <source>
        <dbReference type="ARBA" id="ARBA00004251"/>
    </source>
</evidence>
<keyword evidence="6 11" id="KW-0106">Calcium</keyword>
<gene>
    <name evidence="16" type="ORF">SNE40_016076</name>
</gene>
<feature type="domain" description="Cadherin" evidence="15">
    <location>
        <begin position="682"/>
        <end position="786"/>
    </location>
</feature>
<organism evidence="16 17">
    <name type="scientific">Patella caerulea</name>
    <name type="common">Rayed Mediterranean limpet</name>
    <dbReference type="NCBI Taxonomy" id="87958"/>
    <lineage>
        <taxon>Eukaryota</taxon>
        <taxon>Metazoa</taxon>
        <taxon>Spiralia</taxon>
        <taxon>Lophotrochozoa</taxon>
        <taxon>Mollusca</taxon>
        <taxon>Gastropoda</taxon>
        <taxon>Patellogastropoda</taxon>
        <taxon>Patelloidea</taxon>
        <taxon>Patellidae</taxon>
        <taxon>Patella</taxon>
    </lineage>
</organism>
<dbReference type="Pfam" id="PF00028">
    <property type="entry name" value="Cadherin"/>
    <property type="match status" value="6"/>
</dbReference>
<feature type="signal peptide" evidence="14">
    <location>
        <begin position="1"/>
        <end position="21"/>
    </location>
</feature>
<comment type="subcellular location">
    <subcellularLocation>
        <location evidence="1">Cell membrane</location>
        <topology evidence="1">Single-pass type I membrane protein</topology>
    </subcellularLocation>
</comment>
<dbReference type="Gene3D" id="2.60.40.60">
    <property type="entry name" value="Cadherins"/>
    <property type="match status" value="7"/>
</dbReference>
<keyword evidence="2" id="KW-1003">Cell membrane</keyword>
<feature type="region of interest" description="Disordered" evidence="12">
    <location>
        <begin position="965"/>
        <end position="1049"/>
    </location>
</feature>
<evidence type="ECO:0000256" key="7">
    <source>
        <dbReference type="ARBA" id="ARBA00022889"/>
    </source>
</evidence>
<feature type="chain" id="PRO_5043025190" description="Cadherin domain-containing protein" evidence="14">
    <location>
        <begin position="22"/>
        <end position="1160"/>
    </location>
</feature>
<evidence type="ECO:0000256" key="9">
    <source>
        <dbReference type="ARBA" id="ARBA00023136"/>
    </source>
</evidence>
<protein>
    <recommendedName>
        <fullName evidence="15">Cadherin domain-containing protein</fullName>
    </recommendedName>
</protein>
<feature type="domain" description="Cadherin" evidence="15">
    <location>
        <begin position="365"/>
        <end position="468"/>
    </location>
</feature>
<feature type="domain" description="Cadherin" evidence="15">
    <location>
        <begin position="573"/>
        <end position="678"/>
    </location>
</feature>
<evidence type="ECO:0000313" key="16">
    <source>
        <dbReference type="EMBL" id="KAK6172425.1"/>
    </source>
</evidence>
<dbReference type="PROSITE" id="PS00232">
    <property type="entry name" value="CADHERIN_1"/>
    <property type="match status" value="4"/>
</dbReference>
<dbReference type="InterPro" id="IPR013164">
    <property type="entry name" value="Cadherin_N"/>
</dbReference>
<dbReference type="FunFam" id="2.60.40.60:FF:000004">
    <property type="entry name" value="Protocadherin 1 gamma 2"/>
    <property type="match status" value="1"/>
</dbReference>
<keyword evidence="9 13" id="KW-0472">Membrane</keyword>
<feature type="compositionally biased region" description="Low complexity" evidence="12">
    <location>
        <begin position="886"/>
        <end position="898"/>
    </location>
</feature>
<dbReference type="GO" id="GO:0007156">
    <property type="term" value="P:homophilic cell adhesion via plasma membrane adhesion molecules"/>
    <property type="evidence" value="ECO:0007669"/>
    <property type="project" value="InterPro"/>
</dbReference>
<dbReference type="FunFam" id="2.60.40.60:FF:000080">
    <property type="entry name" value="FAT atypical cadherin 1"/>
    <property type="match status" value="1"/>
</dbReference>
<feature type="compositionally biased region" description="Basic and acidic residues" evidence="12">
    <location>
        <begin position="991"/>
        <end position="1006"/>
    </location>
</feature>
<keyword evidence="5" id="KW-0677">Repeat</keyword>
<dbReference type="EMBL" id="JAZGQO010000011">
    <property type="protein sequence ID" value="KAK6172425.1"/>
    <property type="molecule type" value="Genomic_DNA"/>
</dbReference>
<feature type="compositionally biased region" description="Polar residues" evidence="12">
    <location>
        <begin position="1023"/>
        <end position="1044"/>
    </location>
</feature>
<dbReference type="Pfam" id="PF08266">
    <property type="entry name" value="Cadherin_2"/>
    <property type="match status" value="1"/>
</dbReference>
<feature type="domain" description="Cadherin" evidence="15">
    <location>
        <begin position="469"/>
        <end position="572"/>
    </location>
</feature>
<feature type="transmembrane region" description="Helical" evidence="13">
    <location>
        <begin position="796"/>
        <end position="820"/>
    </location>
</feature>
<dbReference type="PRINTS" id="PR00205">
    <property type="entry name" value="CADHERIN"/>
</dbReference>
<name>A0AAN8PME4_PATCE</name>
<keyword evidence="17" id="KW-1185">Reference proteome</keyword>
<dbReference type="CDD" id="cd11304">
    <property type="entry name" value="Cadherin_repeat"/>
    <property type="match status" value="7"/>
</dbReference>
<evidence type="ECO:0000256" key="4">
    <source>
        <dbReference type="ARBA" id="ARBA00022729"/>
    </source>
</evidence>
<feature type="compositionally biased region" description="Polar residues" evidence="12">
    <location>
        <begin position="899"/>
        <end position="910"/>
    </location>
</feature>
<dbReference type="SMART" id="SM00112">
    <property type="entry name" value="CA"/>
    <property type="match status" value="7"/>
</dbReference>
<feature type="region of interest" description="Disordered" evidence="12">
    <location>
        <begin position="882"/>
        <end position="910"/>
    </location>
</feature>
<dbReference type="FunFam" id="2.60.40.60:FF:000002">
    <property type="entry name" value="Protocadherin alpha 2"/>
    <property type="match status" value="1"/>
</dbReference>
<evidence type="ECO:0000256" key="8">
    <source>
        <dbReference type="ARBA" id="ARBA00022989"/>
    </source>
</evidence>
<dbReference type="FunFam" id="2.60.40.60:FF:000007">
    <property type="entry name" value="Protocadherin alpha 2"/>
    <property type="match status" value="1"/>
</dbReference>
<comment type="caution">
    <text evidence="16">The sequence shown here is derived from an EMBL/GenBank/DDBJ whole genome shotgun (WGS) entry which is preliminary data.</text>
</comment>
<reference evidence="16 17" key="1">
    <citation type="submission" date="2024-01" db="EMBL/GenBank/DDBJ databases">
        <title>The genome of the rayed Mediterranean limpet Patella caerulea (Linnaeus, 1758).</title>
        <authorList>
            <person name="Anh-Thu Weber A."/>
            <person name="Halstead-Nussloch G."/>
        </authorList>
    </citation>
    <scope>NUCLEOTIDE SEQUENCE [LARGE SCALE GENOMIC DNA]</scope>
    <source>
        <strain evidence="16">AATW-2023a</strain>
        <tissue evidence="16">Whole specimen</tissue>
    </source>
</reference>
<dbReference type="PROSITE" id="PS50268">
    <property type="entry name" value="CADHERIN_2"/>
    <property type="match status" value="7"/>
</dbReference>
<evidence type="ECO:0000256" key="10">
    <source>
        <dbReference type="ARBA" id="ARBA00023180"/>
    </source>
</evidence>
<dbReference type="Proteomes" id="UP001347796">
    <property type="component" value="Unassembled WGS sequence"/>
</dbReference>
<dbReference type="InterPro" id="IPR050174">
    <property type="entry name" value="Protocadherin/Cadherin-CA"/>
</dbReference>
<feature type="region of interest" description="Disordered" evidence="12">
    <location>
        <begin position="1124"/>
        <end position="1143"/>
    </location>
</feature>
<keyword evidence="10" id="KW-0325">Glycoprotein</keyword>
<evidence type="ECO:0000256" key="5">
    <source>
        <dbReference type="ARBA" id="ARBA00022737"/>
    </source>
</evidence>
<dbReference type="SUPFAM" id="SSF49313">
    <property type="entry name" value="Cadherin-like"/>
    <property type="match status" value="7"/>
</dbReference>
<feature type="domain" description="Cadherin" evidence="15">
    <location>
        <begin position="22"/>
        <end position="143"/>
    </location>
</feature>
<dbReference type="InterPro" id="IPR020894">
    <property type="entry name" value="Cadherin_CS"/>
</dbReference>
<evidence type="ECO:0000259" key="15">
    <source>
        <dbReference type="PROSITE" id="PS50268"/>
    </source>
</evidence>
<dbReference type="GO" id="GO:0005886">
    <property type="term" value="C:plasma membrane"/>
    <property type="evidence" value="ECO:0007669"/>
    <property type="project" value="UniProtKB-SubCell"/>
</dbReference>
<proteinExistence type="predicted"/>
<evidence type="ECO:0000256" key="13">
    <source>
        <dbReference type="SAM" id="Phobius"/>
    </source>
</evidence>
<feature type="compositionally biased region" description="Low complexity" evidence="12">
    <location>
        <begin position="971"/>
        <end position="982"/>
    </location>
</feature>
<dbReference type="GO" id="GO:0005509">
    <property type="term" value="F:calcium ion binding"/>
    <property type="evidence" value="ECO:0007669"/>
    <property type="project" value="UniProtKB-UniRule"/>
</dbReference>
<evidence type="ECO:0000256" key="14">
    <source>
        <dbReference type="SAM" id="SignalP"/>
    </source>
</evidence>
<keyword evidence="4 14" id="KW-0732">Signal</keyword>
<dbReference type="InterPro" id="IPR015919">
    <property type="entry name" value="Cadherin-like_sf"/>
</dbReference>
<dbReference type="PANTHER" id="PTHR24028">
    <property type="entry name" value="CADHERIN-87A"/>
    <property type="match status" value="1"/>
</dbReference>
<dbReference type="InterPro" id="IPR002126">
    <property type="entry name" value="Cadherin-like_dom"/>
</dbReference>
<keyword evidence="7" id="KW-0130">Cell adhesion</keyword>
<dbReference type="FunFam" id="2.60.40.60:FF:000092">
    <property type="entry name" value="Protocadherin 8"/>
    <property type="match status" value="1"/>
</dbReference>
<accession>A0AAN8PME4</accession>
<feature type="region of interest" description="Disordered" evidence="12">
    <location>
        <begin position="928"/>
        <end position="953"/>
    </location>
</feature>
<evidence type="ECO:0000256" key="11">
    <source>
        <dbReference type="PROSITE-ProRule" id="PRU00043"/>
    </source>
</evidence>
<keyword evidence="3 13" id="KW-0812">Transmembrane</keyword>
<evidence type="ECO:0000256" key="3">
    <source>
        <dbReference type="ARBA" id="ARBA00022692"/>
    </source>
</evidence>
<evidence type="ECO:0000256" key="6">
    <source>
        <dbReference type="ARBA" id="ARBA00022837"/>
    </source>
</evidence>
<keyword evidence="8 13" id="KW-1133">Transmembrane helix</keyword>
<feature type="domain" description="Cadherin" evidence="15">
    <location>
        <begin position="144"/>
        <end position="254"/>
    </location>
</feature>
<feature type="domain" description="Cadherin" evidence="15">
    <location>
        <begin position="255"/>
        <end position="362"/>
    </location>
</feature>
<evidence type="ECO:0000256" key="12">
    <source>
        <dbReference type="SAM" id="MobiDB-lite"/>
    </source>
</evidence>
<dbReference type="AlphaFoldDB" id="A0AAN8PME4"/>
<dbReference type="FunFam" id="2.60.40.60:FF:000020">
    <property type="entry name" value="Dachsous cadherin-related 1b"/>
    <property type="match status" value="1"/>
</dbReference>
<dbReference type="PANTHER" id="PTHR24028:SF146">
    <property type="entry name" value="CADHERIN 96CB, ISOFORM D-RELATED"/>
    <property type="match status" value="1"/>
</dbReference>
<evidence type="ECO:0000256" key="2">
    <source>
        <dbReference type="ARBA" id="ARBA00022475"/>
    </source>
</evidence>
<sequence length="1160" mass="129055">MAFISVITLFVICGSMSLTLGQEIALTYNLRENQEVGTFVGNVARESLLYGNISESEFQRLKFTFFTQGNPNAKLFTIDEHSSTIRTAEVVDREAICPLKVDCSVALDIAVYMRESGRNAFNLYKLMKVMVIIDDVNDNAPTFPRARISLTVPESVLSGHVLLTSGAVDADMGHNNSIQSYDLIPSSGMFGLKVVKNWDGSSDLGIVVKHPLDRETRDEFQVKVIAKDGGYPIKTGSVIIDIKVTDVNDNRPVFKNSTYNISVYENIPKNRTVLQLSTVDADEGINGQVKYKYSSRVSDKVRNAFGIEEQTGRIYSKGSIDYETTKQYQFMVEAHDGGSPPLSSQALVTIDVKDENDNAPKISINLSPEGTDISEAVDTKKFVAHVSVTDADFGNNKNVRCTMSDTHFALESFFDTSYKIVLGKKLDHETQATHNVTVTCTDQGRIPLSSTESFMVNVLDENDNFPEFSQTMYTGSIIENNDVGEEILRVTAHDWDSGNNGRVRYSIDDEIARYFAVDRDTGIISANAVLDREMNPEFKFNVIATDYGKQPKAQSVGIVITVLDQNDEPPKFTKPVFFCYVMENQNPGASAGNITATDKDDKSNGEFLFSMPVNSWARDYFDIHPRTGLVSTKKKFDRETNDQFSFSVNVRDPQVPGFSDTANVTVYILDDNDNVPIILYPTADNNTAEVPFETKVATVIATVQAYDKDEPANAKIIYMLKSGNNRHLFNMNRITGDLALSRTIRPDDSGYYKLDIMVTDSGNPPMAARTKLFIDVAKTNGTYMGFDGEGETDKNMLIVISLVAVTLILGIAIVTTICLIKRIDRERQHRTLMVKTEEEKMFSVVKKRESFSSISRDSNENEAALKRKNNRKEVSFSIEDEAEHNTTASSGATSFSTFKSQPSEHSQKSGLQDNCLVIGNSLNFNNKLQNSIPVSDDLPPPPPLNQQWHQTKEEEARQLMEILKKADDAASESSGETGTSDSGRGGSDEDVNSHRESGLDPDDSRTFHANSFYPTSFDRFNDGRQSSLSMTSGHGSLQRASPLSNYHGKINTGSIGSGFTRWHDLNNSQGPDDVFEDSYLRRPKYAGEQMSTFNGRMHNQMDYKHHHPRPLEFIRDESFRTGASSVCDDDDRTTTSGSYTINPDELQSEIDGLFFNDVVV</sequence>
<evidence type="ECO:0000313" key="17">
    <source>
        <dbReference type="Proteomes" id="UP001347796"/>
    </source>
</evidence>